<dbReference type="PANTHER" id="PTHR12592">
    <property type="entry name" value="ATP-DEPENDENT (S)-NAD(P)H-HYDRATE DEHYDRATASE FAMILY MEMBER"/>
    <property type="match status" value="1"/>
</dbReference>
<dbReference type="Pfam" id="PF03853">
    <property type="entry name" value="YjeF_N"/>
    <property type="match status" value="1"/>
</dbReference>
<comment type="similarity">
    <text evidence="3 18">In the N-terminal section; belongs to the NnrE/AIBP family.</text>
</comment>
<dbReference type="SUPFAM" id="SSF53613">
    <property type="entry name" value="Ribokinase-like"/>
    <property type="match status" value="1"/>
</dbReference>
<evidence type="ECO:0000256" key="6">
    <source>
        <dbReference type="ARBA" id="ARBA00022741"/>
    </source>
</evidence>
<protein>
    <recommendedName>
        <fullName evidence="17">ADP-dependent (S)-NAD(P)H-hydrate dehydratase</fullName>
        <ecNumber evidence="17">4.2.1.136</ecNumber>
    </recommendedName>
    <alternativeName>
        <fullName evidence="17">ADP-dependent NAD(P)HX dehydratase</fullName>
    </alternativeName>
</protein>
<keyword evidence="11 18" id="KW-0413">Isomerase</keyword>
<feature type="domain" description="YjeF N-terminal" evidence="20">
    <location>
        <begin position="10"/>
        <end position="204"/>
    </location>
</feature>
<evidence type="ECO:0000256" key="7">
    <source>
        <dbReference type="ARBA" id="ARBA00022840"/>
    </source>
</evidence>
<dbReference type="NCBIfam" id="TIGR00197">
    <property type="entry name" value="yjeF_nterm"/>
    <property type="match status" value="1"/>
</dbReference>
<dbReference type="AlphaFoldDB" id="A0A921EQA2"/>
<dbReference type="PANTHER" id="PTHR12592:SF0">
    <property type="entry name" value="ATP-DEPENDENT (S)-NAD(P)H-HYDRATE DEHYDRATASE"/>
    <property type="match status" value="1"/>
</dbReference>
<dbReference type="CDD" id="cd01171">
    <property type="entry name" value="YXKO-related"/>
    <property type="match status" value="1"/>
</dbReference>
<comment type="subunit">
    <text evidence="17">Homotetramer.</text>
</comment>
<dbReference type="PROSITE" id="PS51385">
    <property type="entry name" value="YJEF_N"/>
    <property type="match status" value="1"/>
</dbReference>
<dbReference type="SUPFAM" id="SSF64153">
    <property type="entry name" value="YjeF N-terminal domain-like"/>
    <property type="match status" value="1"/>
</dbReference>
<comment type="caution">
    <text evidence="21">The sequence shown here is derived from an EMBL/GenBank/DDBJ whole genome shotgun (WGS) entry which is preliminary data.</text>
</comment>
<gene>
    <name evidence="17" type="primary">nnrD</name>
    <name evidence="21" type="ORF">K8V15_11475</name>
</gene>
<feature type="binding site" evidence="17">
    <location>
        <position position="244"/>
    </location>
    <ligand>
        <name>(6S)-NADPHX</name>
        <dbReference type="ChEBI" id="CHEBI:64076"/>
    </ligand>
</feature>
<comment type="cofactor">
    <cofactor evidence="18">
        <name>K(+)</name>
        <dbReference type="ChEBI" id="CHEBI:29103"/>
    </cofactor>
    <text evidence="18">Binds 1 potassium ion per subunit.</text>
</comment>
<comment type="catalytic activity">
    <reaction evidence="15 17 18">
        <text>(6S)-NADHX + ADP = AMP + phosphate + NADH + H(+)</text>
        <dbReference type="Rhea" id="RHEA:32223"/>
        <dbReference type="ChEBI" id="CHEBI:15378"/>
        <dbReference type="ChEBI" id="CHEBI:43474"/>
        <dbReference type="ChEBI" id="CHEBI:57945"/>
        <dbReference type="ChEBI" id="CHEBI:64074"/>
        <dbReference type="ChEBI" id="CHEBI:456215"/>
        <dbReference type="ChEBI" id="CHEBI:456216"/>
        <dbReference type="EC" id="4.2.1.136"/>
    </reaction>
</comment>
<evidence type="ECO:0000256" key="16">
    <source>
        <dbReference type="ARBA" id="ARBA00049209"/>
    </source>
</evidence>
<feature type="binding site" evidence="17">
    <location>
        <position position="404"/>
    </location>
    <ligand>
        <name>(6S)-NADPHX</name>
        <dbReference type="ChEBI" id="CHEBI:64076"/>
    </ligand>
</feature>
<evidence type="ECO:0000256" key="12">
    <source>
        <dbReference type="ARBA" id="ARBA00023239"/>
    </source>
</evidence>
<evidence type="ECO:0000256" key="14">
    <source>
        <dbReference type="ARBA" id="ARBA00025153"/>
    </source>
</evidence>
<comment type="catalytic activity">
    <reaction evidence="2 18">
        <text>(6R)-NADPHX = (6S)-NADPHX</text>
        <dbReference type="Rhea" id="RHEA:32227"/>
        <dbReference type="ChEBI" id="CHEBI:64076"/>
        <dbReference type="ChEBI" id="CHEBI:64077"/>
        <dbReference type="EC" id="5.1.99.6"/>
    </reaction>
</comment>
<evidence type="ECO:0000256" key="18">
    <source>
        <dbReference type="PIRNR" id="PIRNR017184"/>
    </source>
</evidence>
<dbReference type="Gene3D" id="3.40.1190.20">
    <property type="match status" value="1"/>
</dbReference>
<evidence type="ECO:0000256" key="10">
    <source>
        <dbReference type="ARBA" id="ARBA00023027"/>
    </source>
</evidence>
<dbReference type="EC" id="4.2.1.136" evidence="17"/>
<organism evidence="21 22">
    <name type="scientific">Tessaracoccus flavescens</name>
    <dbReference type="NCBI Taxonomy" id="399497"/>
    <lineage>
        <taxon>Bacteria</taxon>
        <taxon>Bacillati</taxon>
        <taxon>Actinomycetota</taxon>
        <taxon>Actinomycetes</taxon>
        <taxon>Propionibacteriales</taxon>
        <taxon>Propionibacteriaceae</taxon>
        <taxon>Tessaracoccus</taxon>
    </lineage>
</organism>
<feature type="binding site" evidence="17">
    <location>
        <position position="293"/>
    </location>
    <ligand>
        <name>(6S)-NADPHX</name>
        <dbReference type="ChEBI" id="CHEBI:64076"/>
    </ligand>
</feature>
<comment type="caution">
    <text evidence="17">Lacks conserved residue(s) required for the propagation of feature annotation.</text>
</comment>
<evidence type="ECO:0000256" key="1">
    <source>
        <dbReference type="ARBA" id="ARBA00000013"/>
    </source>
</evidence>
<keyword evidence="12 17" id="KW-0456">Lyase</keyword>
<keyword evidence="5 18" id="KW-0479">Metal-binding</keyword>
<accession>A0A921EQA2</accession>
<evidence type="ECO:0000256" key="4">
    <source>
        <dbReference type="ARBA" id="ARBA00009524"/>
    </source>
</evidence>
<proteinExistence type="inferred from homology"/>
<comment type="catalytic activity">
    <reaction evidence="16 17 18">
        <text>(6S)-NADPHX + ADP = AMP + phosphate + NADPH + H(+)</text>
        <dbReference type="Rhea" id="RHEA:32235"/>
        <dbReference type="ChEBI" id="CHEBI:15378"/>
        <dbReference type="ChEBI" id="CHEBI:43474"/>
        <dbReference type="ChEBI" id="CHEBI:57783"/>
        <dbReference type="ChEBI" id="CHEBI:64076"/>
        <dbReference type="ChEBI" id="CHEBI:456215"/>
        <dbReference type="ChEBI" id="CHEBI:456216"/>
        <dbReference type="EC" id="4.2.1.136"/>
    </reaction>
</comment>
<dbReference type="GO" id="GO:0046872">
    <property type="term" value="F:metal ion binding"/>
    <property type="evidence" value="ECO:0007669"/>
    <property type="project" value="UniProtKB-UniRule"/>
</dbReference>
<dbReference type="InterPro" id="IPR000631">
    <property type="entry name" value="CARKD"/>
</dbReference>
<evidence type="ECO:0000256" key="8">
    <source>
        <dbReference type="ARBA" id="ARBA00022857"/>
    </source>
</evidence>
<dbReference type="PROSITE" id="PS51383">
    <property type="entry name" value="YJEF_C_3"/>
    <property type="match status" value="1"/>
</dbReference>
<dbReference type="InterPro" id="IPR004443">
    <property type="entry name" value="YjeF_N_dom"/>
</dbReference>
<reference evidence="21" key="1">
    <citation type="journal article" date="2021" name="PeerJ">
        <title>Extensive microbial diversity within the chicken gut microbiome revealed by metagenomics and culture.</title>
        <authorList>
            <person name="Gilroy R."/>
            <person name="Ravi A."/>
            <person name="Getino M."/>
            <person name="Pursley I."/>
            <person name="Horton D.L."/>
            <person name="Alikhan N.F."/>
            <person name="Baker D."/>
            <person name="Gharbi K."/>
            <person name="Hall N."/>
            <person name="Watson M."/>
            <person name="Adriaenssens E.M."/>
            <person name="Foster-Nyarko E."/>
            <person name="Jarju S."/>
            <person name="Secka A."/>
            <person name="Antonio M."/>
            <person name="Oren A."/>
            <person name="Chaudhuri R.R."/>
            <person name="La Ragione R."/>
            <person name="Hildebrand F."/>
            <person name="Pallen M.J."/>
        </authorList>
    </citation>
    <scope>NUCLEOTIDE SEQUENCE</scope>
    <source>
        <strain evidence="21">ChiGjej3B3-7470</strain>
    </source>
</reference>
<evidence type="ECO:0000256" key="3">
    <source>
        <dbReference type="ARBA" id="ARBA00006001"/>
    </source>
</evidence>
<dbReference type="InterPro" id="IPR029056">
    <property type="entry name" value="Ribokinase-like"/>
</dbReference>
<dbReference type="Proteomes" id="UP000712713">
    <property type="component" value="Unassembled WGS sequence"/>
</dbReference>
<dbReference type="InterPro" id="IPR036652">
    <property type="entry name" value="YjeF_N_dom_sf"/>
</dbReference>
<keyword evidence="10 17" id="KW-0520">NAD</keyword>
<keyword evidence="8 17" id="KW-0521">NADP</keyword>
<comment type="cofactor">
    <cofactor evidence="17">
        <name>Mg(2+)</name>
        <dbReference type="ChEBI" id="CHEBI:18420"/>
    </cofactor>
</comment>
<dbReference type="GO" id="GO:0052856">
    <property type="term" value="F:NAD(P)HX epimerase activity"/>
    <property type="evidence" value="ECO:0007669"/>
    <property type="project" value="UniProtKB-EC"/>
</dbReference>
<evidence type="ECO:0000259" key="20">
    <source>
        <dbReference type="PROSITE" id="PS51385"/>
    </source>
</evidence>
<evidence type="ECO:0000313" key="22">
    <source>
        <dbReference type="Proteomes" id="UP000712713"/>
    </source>
</evidence>
<feature type="domain" description="YjeF C-terminal" evidence="19">
    <location>
        <begin position="209"/>
        <end position="458"/>
    </location>
</feature>
<keyword evidence="9 18" id="KW-0630">Potassium</keyword>
<dbReference type="Gene3D" id="3.40.50.10260">
    <property type="entry name" value="YjeF N-terminal domain"/>
    <property type="match status" value="1"/>
</dbReference>
<dbReference type="HAMAP" id="MF_01965">
    <property type="entry name" value="NADHX_dehydratase"/>
    <property type="match status" value="1"/>
</dbReference>
<comment type="similarity">
    <text evidence="4 18">In the C-terminal section; belongs to the NnrD/CARKD family.</text>
</comment>
<comment type="function">
    <text evidence="17">Catalyzes the dehydration of the S-form of NAD(P)HX at the expense of ADP, which is converted to AMP. Together with NAD(P)HX epimerase, which catalyzes the epimerization of the S- and R-forms, the enzyme allows the repair of both epimers of NAD(P)HX, a damaged form of NAD(P)H that is a result of enzymatic or heat-dependent hydration.</text>
</comment>
<name>A0A921EQA2_9ACTN</name>
<feature type="binding site" evidence="17">
    <location>
        <position position="403"/>
    </location>
    <ligand>
        <name>AMP</name>
        <dbReference type="ChEBI" id="CHEBI:456215"/>
    </ligand>
</feature>
<evidence type="ECO:0000256" key="15">
    <source>
        <dbReference type="ARBA" id="ARBA00048238"/>
    </source>
</evidence>
<sequence>MKHVISAQAMREAEQAVFRTEPDADLMARAAAEVARVAAAVVPDGPVLVVVGPGNNGGDGLFAAATLAAGRPVYLWLALHHAHEAGLTAALAAGCAELDAVAAVEMLADVALVIDAFTGLSSRPGLPDAVGTFAQVCTDLRVPVLAVDLPSGLDADSGRLHRSFVAQHTVTFAALKACHVQSPAAARCGEVYVVDIGVEIAPGALRQAEPADVARWWPVPDAGSDKYSRGVVMIDTGSEQYQGAALLSCSGALHAGVGMVRYTGRAPSGLVLSRFPSVVIGEGRAQSIVLGSGWGDIDGAEGRVAIAKMHGLPAVADADALYSLPSGRLDGWLLTPHAGELARMLGCSRLHVETEPLVCARELARHSGATVLLKGATQYVAEPTGRVTIAVPGPGWTAQAGSGDVLAGVCGALLAAGLPAWQAGVVGASVQAMAAAANPGPYPPDQLALKLPALIAQLTA</sequence>
<keyword evidence="6 17" id="KW-0547">Nucleotide-binding</keyword>
<dbReference type="GO" id="GO:0005524">
    <property type="term" value="F:ATP binding"/>
    <property type="evidence" value="ECO:0007669"/>
    <property type="project" value="UniProtKB-UniRule"/>
</dbReference>
<evidence type="ECO:0000256" key="13">
    <source>
        <dbReference type="ARBA" id="ARBA00023268"/>
    </source>
</evidence>
<feature type="binding site" evidence="17">
    <location>
        <position position="337"/>
    </location>
    <ligand>
        <name>(6S)-NADPHX</name>
        <dbReference type="ChEBI" id="CHEBI:64076"/>
    </ligand>
</feature>
<evidence type="ECO:0000256" key="17">
    <source>
        <dbReference type="HAMAP-Rule" id="MF_01965"/>
    </source>
</evidence>
<comment type="function">
    <text evidence="14 18">Bifunctional enzyme that catalyzes the epimerization of the S- and R-forms of NAD(P)HX and the dehydration of the S-form of NAD(P)HX at the expense of ADP, which is converted to AMP. This allows the repair of both epimers of NAD(P)HX, a damaged form of NAD(P)H that is a result of enzymatic or heat-dependent hydration.</text>
</comment>
<reference evidence="21" key="2">
    <citation type="submission" date="2021-09" db="EMBL/GenBank/DDBJ databases">
        <authorList>
            <person name="Gilroy R."/>
        </authorList>
    </citation>
    <scope>NUCLEOTIDE SEQUENCE</scope>
    <source>
        <strain evidence="21">ChiGjej3B3-7470</strain>
    </source>
</reference>
<evidence type="ECO:0000256" key="5">
    <source>
        <dbReference type="ARBA" id="ARBA00022723"/>
    </source>
</evidence>
<dbReference type="GO" id="GO:0110051">
    <property type="term" value="P:metabolite repair"/>
    <property type="evidence" value="ECO:0007669"/>
    <property type="project" value="TreeGrafter"/>
</dbReference>
<keyword evidence="13" id="KW-0511">Multifunctional enzyme</keyword>
<evidence type="ECO:0000256" key="9">
    <source>
        <dbReference type="ARBA" id="ARBA00022958"/>
    </source>
</evidence>
<evidence type="ECO:0000256" key="2">
    <source>
        <dbReference type="ARBA" id="ARBA00000909"/>
    </source>
</evidence>
<dbReference type="InterPro" id="IPR030677">
    <property type="entry name" value="Nnr"/>
</dbReference>
<dbReference type="PIRSF" id="PIRSF017184">
    <property type="entry name" value="Nnr"/>
    <property type="match status" value="1"/>
</dbReference>
<dbReference type="GO" id="GO:0052855">
    <property type="term" value="F:ADP-dependent NAD(P)H-hydrate dehydratase activity"/>
    <property type="evidence" value="ECO:0007669"/>
    <property type="project" value="UniProtKB-UniRule"/>
</dbReference>
<comment type="similarity">
    <text evidence="17">Belongs to the NnrD/CARKD family.</text>
</comment>
<evidence type="ECO:0000256" key="11">
    <source>
        <dbReference type="ARBA" id="ARBA00023235"/>
    </source>
</evidence>
<dbReference type="EMBL" id="DYZF01000289">
    <property type="protein sequence ID" value="HJE52574.1"/>
    <property type="molecule type" value="Genomic_DNA"/>
</dbReference>
<dbReference type="GO" id="GO:0046496">
    <property type="term" value="P:nicotinamide nucleotide metabolic process"/>
    <property type="evidence" value="ECO:0007669"/>
    <property type="project" value="UniProtKB-UniRule"/>
</dbReference>
<evidence type="ECO:0000259" key="19">
    <source>
        <dbReference type="PROSITE" id="PS51383"/>
    </source>
</evidence>
<dbReference type="Pfam" id="PF01256">
    <property type="entry name" value="Carb_kinase"/>
    <property type="match status" value="1"/>
</dbReference>
<comment type="catalytic activity">
    <reaction evidence="1 18">
        <text>(6R)-NADHX = (6S)-NADHX</text>
        <dbReference type="Rhea" id="RHEA:32215"/>
        <dbReference type="ChEBI" id="CHEBI:64074"/>
        <dbReference type="ChEBI" id="CHEBI:64075"/>
        <dbReference type="EC" id="5.1.99.6"/>
    </reaction>
</comment>
<keyword evidence="7 17" id="KW-0067">ATP-binding</keyword>
<evidence type="ECO:0000313" key="21">
    <source>
        <dbReference type="EMBL" id="HJE52574.1"/>
    </source>
</evidence>